<feature type="domain" description="DUF6383" evidence="2">
    <location>
        <begin position="969"/>
        <end position="1042"/>
    </location>
</feature>
<dbReference type="Pfam" id="PF19910">
    <property type="entry name" value="DUF6383"/>
    <property type="match status" value="1"/>
</dbReference>
<evidence type="ECO:0000313" key="3">
    <source>
        <dbReference type="EMBL" id="EKN10128.1"/>
    </source>
</evidence>
<sequence length="1043" mass="114014">MNKKFSTLLTMGLLATSSLCGSAWAQVTINGIDLEKATDPNGSTVKTWAAGPYFVVVDNGDGSLGAGDILLKVTYNEVTEELEYEGKTLTTGDNTLDLGEVSWFLNEAVQTNPAGDKTYSYTLKNVGLETFVTFDENGTIIDDPNKSSHKVDAANSIYQYATFEAGTNAAGSYADQFTMAANKNLFLHPTNASVIDKGLKIDATGVTLDASASDLVLYKLKTQTLDNAEAAEAMNATMAGEGFNFDFTPKKDWDWANDNLSEVKLKAFYITSDISLDAANSMKIPAGVYFATEYPEELIGTNEIKDSEEGIALFNQCTFLAIDPTGNYDINATDRSKGWGYELTTVQGSDMNFFHGARTSDNYSHAEEVFVGNACFAVEVPDAVTAPEEYNIKAKSFHVFVSSKDNAAKKHEAKSALYIGCVADQNENYLVTTDVNEALAFTTTNTTLLDGDDLVEFLQKEDAPSVYTIQFVSGEKKEDASEYKQYLTVNKPSGFALASTVDFDEADPMYQFVVTGVDKTNKTITLANRQTRYSFTVSLYENEEGVYTVYPATATDVYVENIDGTTTNEEVVFTNIDLTNMKIALTPYTVEDKFATFVNRADNMGLVQFELALNSDIAPAFYVGGEKDVDGNLAPNKDILAYADADSMVQFELIKSKKPVNVLNNYIYLDGKRIRTSTERDTVAFYTYAIKAFDDANDRYLSKDWELKVATDALADKFIIKQNLDGSVSLIKAATTANANVAFAMVKDLKKDREAAWEDKYNYELQNKINKGLKTFMVDETPAVSLEAVPQHVSFGLNRGGFLTNKDNDAFQSIATEASENLTFWVDTVKSDKNIPTFYIAKAGYFLYNAQDSVDYYEARGNYRFNLENQKSEAAKLIFKAGELVSSDTLRTVVDGKSVLVAEKDNAPKKIKGGLDNFQFQIIKAEDGSDDYVIRQGRSSYVQMINSYFYLEADKNTAVRFTIEKQSTPTANEGIATSEVKVLAGNGNVTIAGAAGKKVVVSNILGQVVANTVVSSDNAVIAAPAGVVVVAVEGEAAVKAIVK</sequence>
<feature type="chain" id="PRO_5003893470" description="DUF6383 domain-containing protein" evidence="1">
    <location>
        <begin position="26"/>
        <end position="1043"/>
    </location>
</feature>
<evidence type="ECO:0000313" key="4">
    <source>
        <dbReference type="Proteomes" id="UP000001218"/>
    </source>
</evidence>
<dbReference type="HOGENOM" id="CLU_009566_0_0_10"/>
<feature type="signal peptide" evidence="1">
    <location>
        <begin position="1"/>
        <end position="25"/>
    </location>
</feature>
<comment type="caution">
    <text evidence="3">The sequence shown here is derived from an EMBL/GenBank/DDBJ whole genome shotgun (WGS) entry which is preliminary data.</text>
</comment>
<evidence type="ECO:0000256" key="1">
    <source>
        <dbReference type="SAM" id="SignalP"/>
    </source>
</evidence>
<accession>K6A379</accession>
<protein>
    <recommendedName>
        <fullName evidence="2">DUF6383 domain-containing protein</fullName>
    </recommendedName>
</protein>
<keyword evidence="1" id="KW-0732">Signal</keyword>
<dbReference type="InterPro" id="IPR045963">
    <property type="entry name" value="DUF6383"/>
</dbReference>
<reference evidence="3 4" key="1">
    <citation type="submission" date="2012-02" db="EMBL/GenBank/DDBJ databases">
        <title>The Genome Sequence of Parabacteroides johnsonii CL02T12C29.</title>
        <authorList>
            <consortium name="The Broad Institute Genome Sequencing Platform"/>
            <person name="Earl A."/>
            <person name="Ward D."/>
            <person name="Feldgarden M."/>
            <person name="Gevers D."/>
            <person name="Zitomersky N.L."/>
            <person name="Coyne M.J."/>
            <person name="Comstock L.E."/>
            <person name="Young S.K."/>
            <person name="Zeng Q."/>
            <person name="Gargeya S."/>
            <person name="Fitzgerald M."/>
            <person name="Haas B."/>
            <person name="Abouelleil A."/>
            <person name="Alvarado L."/>
            <person name="Arachchi H.M."/>
            <person name="Berlin A."/>
            <person name="Chapman S.B."/>
            <person name="Gearin G."/>
            <person name="Goldberg J."/>
            <person name="Griggs A."/>
            <person name="Gujja S."/>
            <person name="Hansen M."/>
            <person name="Heiman D."/>
            <person name="Howarth C."/>
            <person name="Larimer J."/>
            <person name="Lui A."/>
            <person name="MacDonald P.J.P."/>
            <person name="McCowen C."/>
            <person name="Montmayeur A."/>
            <person name="Murphy C."/>
            <person name="Neiman D."/>
            <person name="Pearson M."/>
            <person name="Priest M."/>
            <person name="Roberts A."/>
            <person name="Saif S."/>
            <person name="Shea T."/>
            <person name="Sisk P."/>
            <person name="Stolte C."/>
            <person name="Sykes S."/>
            <person name="Wortman J."/>
            <person name="Nusbaum C."/>
            <person name="Birren B."/>
        </authorList>
    </citation>
    <scope>NUCLEOTIDE SEQUENCE [LARGE SCALE GENOMIC DNA]</scope>
    <source>
        <strain evidence="3 4">CL02T12C29</strain>
    </source>
</reference>
<evidence type="ECO:0000259" key="2">
    <source>
        <dbReference type="Pfam" id="PF19910"/>
    </source>
</evidence>
<dbReference type="OrthoDB" id="1099498at2"/>
<gene>
    <name evidence="3" type="ORF">HMPREF1077_02038</name>
</gene>
<dbReference type="PATRIC" id="fig|999419.3.peg.2093"/>
<name>K6A379_9BACT</name>
<organism evidence="3 4">
    <name type="scientific">Parabacteroides johnsonii CL02T12C29</name>
    <dbReference type="NCBI Taxonomy" id="999419"/>
    <lineage>
        <taxon>Bacteria</taxon>
        <taxon>Pseudomonadati</taxon>
        <taxon>Bacteroidota</taxon>
        <taxon>Bacteroidia</taxon>
        <taxon>Bacteroidales</taxon>
        <taxon>Tannerellaceae</taxon>
        <taxon>Parabacteroides</taxon>
    </lineage>
</organism>
<dbReference type="Proteomes" id="UP000001218">
    <property type="component" value="Unassembled WGS sequence"/>
</dbReference>
<dbReference type="EMBL" id="AGZP01000017">
    <property type="protein sequence ID" value="EKN10128.1"/>
    <property type="molecule type" value="Genomic_DNA"/>
</dbReference>
<proteinExistence type="predicted"/>
<dbReference type="AlphaFoldDB" id="K6A379"/>
<dbReference type="RefSeq" id="WP_008156673.1">
    <property type="nucleotide sequence ID" value="NZ_JH976466.1"/>
</dbReference>